<name>A0A0D2LU14_HYPSF</name>
<gene>
    <name evidence="1" type="ORF">HYPSUDRAFT_49246</name>
</gene>
<keyword evidence="2" id="KW-1185">Reference proteome</keyword>
<dbReference type="Proteomes" id="UP000054270">
    <property type="component" value="Unassembled WGS sequence"/>
</dbReference>
<evidence type="ECO:0000313" key="1">
    <source>
        <dbReference type="EMBL" id="KJA14363.1"/>
    </source>
</evidence>
<reference evidence="2" key="1">
    <citation type="submission" date="2014-04" db="EMBL/GenBank/DDBJ databases">
        <title>Evolutionary Origins and Diversification of the Mycorrhizal Mutualists.</title>
        <authorList>
            <consortium name="DOE Joint Genome Institute"/>
            <consortium name="Mycorrhizal Genomics Consortium"/>
            <person name="Kohler A."/>
            <person name="Kuo A."/>
            <person name="Nagy L.G."/>
            <person name="Floudas D."/>
            <person name="Copeland A."/>
            <person name="Barry K.W."/>
            <person name="Cichocki N."/>
            <person name="Veneault-Fourrey C."/>
            <person name="LaButti K."/>
            <person name="Lindquist E.A."/>
            <person name="Lipzen A."/>
            <person name="Lundell T."/>
            <person name="Morin E."/>
            <person name="Murat C."/>
            <person name="Riley R."/>
            <person name="Ohm R."/>
            <person name="Sun H."/>
            <person name="Tunlid A."/>
            <person name="Henrissat B."/>
            <person name="Grigoriev I.V."/>
            <person name="Hibbett D.S."/>
            <person name="Martin F."/>
        </authorList>
    </citation>
    <scope>NUCLEOTIDE SEQUENCE [LARGE SCALE GENOMIC DNA]</scope>
    <source>
        <strain evidence="2">FD-334 SS-4</strain>
    </source>
</reference>
<organism evidence="1 2">
    <name type="scientific">Hypholoma sublateritium (strain FD-334 SS-4)</name>
    <dbReference type="NCBI Taxonomy" id="945553"/>
    <lineage>
        <taxon>Eukaryota</taxon>
        <taxon>Fungi</taxon>
        <taxon>Dikarya</taxon>
        <taxon>Basidiomycota</taxon>
        <taxon>Agaricomycotina</taxon>
        <taxon>Agaricomycetes</taxon>
        <taxon>Agaricomycetidae</taxon>
        <taxon>Agaricales</taxon>
        <taxon>Agaricineae</taxon>
        <taxon>Strophariaceae</taxon>
        <taxon>Hypholoma</taxon>
    </lineage>
</organism>
<sequence>MQDSGIQECSEVGHSLRLQEAADSRGGGCPTCIRRKCSPQPRNCGMQRPSHGARGM</sequence>
<evidence type="ECO:0000313" key="2">
    <source>
        <dbReference type="Proteomes" id="UP000054270"/>
    </source>
</evidence>
<protein>
    <submittedName>
        <fullName evidence="1">Uncharacterized protein</fullName>
    </submittedName>
</protein>
<dbReference type="EMBL" id="KN817682">
    <property type="protein sequence ID" value="KJA14363.1"/>
    <property type="molecule type" value="Genomic_DNA"/>
</dbReference>
<proteinExistence type="predicted"/>
<accession>A0A0D2LU14</accession>
<dbReference type="AlphaFoldDB" id="A0A0D2LU14"/>